<dbReference type="RefSeq" id="WP_146434583.1">
    <property type="nucleotide sequence ID" value="NZ_SJPF01000004.1"/>
</dbReference>
<dbReference type="PANTHER" id="PTHR11078">
    <property type="entry name" value="N UTILIZATION SUBSTANCE PROTEIN B-RELATED"/>
    <property type="match status" value="1"/>
</dbReference>
<feature type="domain" description="NusB/RsmB/TIM44" evidence="7">
    <location>
        <begin position="6"/>
        <end position="131"/>
    </location>
</feature>
<evidence type="ECO:0000256" key="4">
    <source>
        <dbReference type="ARBA" id="ARBA00023015"/>
    </source>
</evidence>
<dbReference type="NCBIfam" id="TIGR01951">
    <property type="entry name" value="nusB"/>
    <property type="match status" value="1"/>
</dbReference>
<dbReference type="Proteomes" id="UP000318878">
    <property type="component" value="Unassembled WGS sequence"/>
</dbReference>
<keyword evidence="4 6" id="KW-0805">Transcription regulation</keyword>
<evidence type="ECO:0000259" key="7">
    <source>
        <dbReference type="Pfam" id="PF01029"/>
    </source>
</evidence>
<dbReference type="EMBL" id="SJPF01000004">
    <property type="protein sequence ID" value="TWT31992.1"/>
    <property type="molecule type" value="Genomic_DNA"/>
</dbReference>
<proteinExistence type="inferred from homology"/>
<dbReference type="HAMAP" id="MF_00073">
    <property type="entry name" value="NusB"/>
    <property type="match status" value="1"/>
</dbReference>
<evidence type="ECO:0000256" key="5">
    <source>
        <dbReference type="ARBA" id="ARBA00023163"/>
    </source>
</evidence>
<dbReference type="SUPFAM" id="SSF48013">
    <property type="entry name" value="NusB-like"/>
    <property type="match status" value="1"/>
</dbReference>
<comment type="function">
    <text evidence="6">Involved in transcription antitermination. Required for transcription of ribosomal RNA (rRNA) genes. Binds specifically to the boxA antiterminator sequence of the ribosomal RNA (rrn) operons.</text>
</comment>
<comment type="similarity">
    <text evidence="1 6">Belongs to the NusB family.</text>
</comment>
<keyword evidence="9" id="KW-1185">Reference proteome</keyword>
<keyword evidence="2 6" id="KW-0889">Transcription antitermination</keyword>
<dbReference type="InterPro" id="IPR035926">
    <property type="entry name" value="NusB-like_sf"/>
</dbReference>
<dbReference type="GO" id="GO:0005829">
    <property type="term" value="C:cytosol"/>
    <property type="evidence" value="ECO:0007669"/>
    <property type="project" value="TreeGrafter"/>
</dbReference>
<protein>
    <recommendedName>
        <fullName evidence="6">Transcription antitermination protein NusB</fullName>
    </recommendedName>
    <alternativeName>
        <fullName evidence="6">Antitermination factor NusB</fullName>
    </alternativeName>
</protein>
<sequence>MSKRSRVREVVLQILYQEDLNPDADIGVSERFLRGRLKHNEDLVLFGRSLLVGARLHRKAIDAKIEAFADNWSLARMAVTDRNVLRIGAYEILFSDTPDRVAINEAVELSKRFGSKHSPQFVNGILDRVLKSKQSNASG</sequence>
<keyword evidence="3 6" id="KW-0694">RNA-binding</keyword>
<name>A0A5C5V2N6_9BACT</name>
<dbReference type="InterPro" id="IPR011605">
    <property type="entry name" value="NusB_fam"/>
</dbReference>
<dbReference type="Pfam" id="PF01029">
    <property type="entry name" value="NusB"/>
    <property type="match status" value="1"/>
</dbReference>
<evidence type="ECO:0000313" key="8">
    <source>
        <dbReference type="EMBL" id="TWT31992.1"/>
    </source>
</evidence>
<evidence type="ECO:0000256" key="6">
    <source>
        <dbReference type="HAMAP-Rule" id="MF_00073"/>
    </source>
</evidence>
<dbReference type="PANTHER" id="PTHR11078:SF3">
    <property type="entry name" value="ANTITERMINATION NUSB DOMAIN-CONTAINING PROTEIN"/>
    <property type="match status" value="1"/>
</dbReference>
<dbReference type="GO" id="GO:0003723">
    <property type="term" value="F:RNA binding"/>
    <property type="evidence" value="ECO:0007669"/>
    <property type="project" value="UniProtKB-UniRule"/>
</dbReference>
<keyword evidence="5 6" id="KW-0804">Transcription</keyword>
<comment type="caution">
    <text evidence="8">The sequence shown here is derived from an EMBL/GenBank/DDBJ whole genome shotgun (WGS) entry which is preliminary data.</text>
</comment>
<evidence type="ECO:0000256" key="2">
    <source>
        <dbReference type="ARBA" id="ARBA00022814"/>
    </source>
</evidence>
<evidence type="ECO:0000256" key="3">
    <source>
        <dbReference type="ARBA" id="ARBA00022884"/>
    </source>
</evidence>
<gene>
    <name evidence="6" type="primary">nusB</name>
    <name evidence="8" type="ORF">Enr8_39180</name>
</gene>
<evidence type="ECO:0000256" key="1">
    <source>
        <dbReference type="ARBA" id="ARBA00005952"/>
    </source>
</evidence>
<dbReference type="OrthoDB" id="9811381at2"/>
<accession>A0A5C5V2N6</accession>
<evidence type="ECO:0000313" key="9">
    <source>
        <dbReference type="Proteomes" id="UP000318878"/>
    </source>
</evidence>
<dbReference type="Gene3D" id="1.10.940.10">
    <property type="entry name" value="NusB-like"/>
    <property type="match status" value="1"/>
</dbReference>
<dbReference type="AlphaFoldDB" id="A0A5C5V2N6"/>
<dbReference type="GO" id="GO:0031564">
    <property type="term" value="P:transcription antitermination"/>
    <property type="evidence" value="ECO:0007669"/>
    <property type="project" value="UniProtKB-KW"/>
</dbReference>
<dbReference type="InterPro" id="IPR006027">
    <property type="entry name" value="NusB_RsmB_TIM44"/>
</dbReference>
<organism evidence="8 9">
    <name type="scientific">Blastopirellula retiformator</name>
    <dbReference type="NCBI Taxonomy" id="2527970"/>
    <lineage>
        <taxon>Bacteria</taxon>
        <taxon>Pseudomonadati</taxon>
        <taxon>Planctomycetota</taxon>
        <taxon>Planctomycetia</taxon>
        <taxon>Pirellulales</taxon>
        <taxon>Pirellulaceae</taxon>
        <taxon>Blastopirellula</taxon>
    </lineage>
</organism>
<dbReference type="GO" id="GO:0006353">
    <property type="term" value="P:DNA-templated transcription termination"/>
    <property type="evidence" value="ECO:0007669"/>
    <property type="project" value="UniProtKB-UniRule"/>
</dbReference>
<reference evidence="8 9" key="1">
    <citation type="submission" date="2019-02" db="EMBL/GenBank/DDBJ databases">
        <title>Deep-cultivation of Planctomycetes and their phenomic and genomic characterization uncovers novel biology.</title>
        <authorList>
            <person name="Wiegand S."/>
            <person name="Jogler M."/>
            <person name="Boedeker C."/>
            <person name="Pinto D."/>
            <person name="Vollmers J."/>
            <person name="Rivas-Marin E."/>
            <person name="Kohn T."/>
            <person name="Peeters S.H."/>
            <person name="Heuer A."/>
            <person name="Rast P."/>
            <person name="Oberbeckmann S."/>
            <person name="Bunk B."/>
            <person name="Jeske O."/>
            <person name="Meyerdierks A."/>
            <person name="Storesund J.E."/>
            <person name="Kallscheuer N."/>
            <person name="Luecker S."/>
            <person name="Lage O.M."/>
            <person name="Pohl T."/>
            <person name="Merkel B.J."/>
            <person name="Hornburger P."/>
            <person name="Mueller R.-W."/>
            <person name="Bruemmer F."/>
            <person name="Labrenz M."/>
            <person name="Spormann A.M."/>
            <person name="Op Den Camp H."/>
            <person name="Overmann J."/>
            <person name="Amann R."/>
            <person name="Jetten M.S.M."/>
            <person name="Mascher T."/>
            <person name="Medema M.H."/>
            <person name="Devos D.P."/>
            <person name="Kaster A.-K."/>
            <person name="Ovreas L."/>
            <person name="Rohde M."/>
            <person name="Galperin M.Y."/>
            <person name="Jogler C."/>
        </authorList>
    </citation>
    <scope>NUCLEOTIDE SEQUENCE [LARGE SCALE GENOMIC DNA]</scope>
    <source>
        <strain evidence="8 9">Enr8</strain>
    </source>
</reference>